<dbReference type="AlphaFoldDB" id="A0A1H9LPW8"/>
<keyword evidence="1" id="KW-1133">Transmembrane helix</keyword>
<protein>
    <submittedName>
        <fullName evidence="2">Uncharacterized protein</fullName>
    </submittedName>
</protein>
<evidence type="ECO:0000256" key="1">
    <source>
        <dbReference type="SAM" id="Phobius"/>
    </source>
</evidence>
<dbReference type="STRING" id="390241.SAMN04488023_104243"/>
<reference evidence="2 3" key="1">
    <citation type="submission" date="2016-10" db="EMBL/GenBank/DDBJ databases">
        <authorList>
            <person name="de Groot N.N."/>
        </authorList>
    </citation>
    <scope>NUCLEOTIDE SEQUENCE [LARGE SCALE GENOMIC DNA]</scope>
    <source>
        <strain evidence="2 3">DSM 18610</strain>
    </source>
</reference>
<feature type="transmembrane region" description="Helical" evidence="1">
    <location>
        <begin position="12"/>
        <end position="29"/>
    </location>
</feature>
<accession>A0A1H9LPW8</accession>
<name>A0A1H9LPW8_9SPHI</name>
<evidence type="ECO:0000313" key="2">
    <source>
        <dbReference type="EMBL" id="SER13430.1"/>
    </source>
</evidence>
<keyword evidence="1" id="KW-0812">Transmembrane</keyword>
<keyword evidence="1" id="KW-0472">Membrane</keyword>
<organism evidence="2 3">
    <name type="scientific">Pedobacter rhizosphaerae</name>
    <dbReference type="NCBI Taxonomy" id="390241"/>
    <lineage>
        <taxon>Bacteria</taxon>
        <taxon>Pseudomonadati</taxon>
        <taxon>Bacteroidota</taxon>
        <taxon>Sphingobacteriia</taxon>
        <taxon>Sphingobacteriales</taxon>
        <taxon>Sphingobacteriaceae</taxon>
        <taxon>Pedobacter</taxon>
    </lineage>
</organism>
<sequence>MRMVTEPAIKLYFSIIFGCLVSTNYNMFVTKTRAKQNWNVFLLQGAKCGNSY</sequence>
<gene>
    <name evidence="2" type="ORF">SAMN04488023_104243</name>
</gene>
<keyword evidence="3" id="KW-1185">Reference proteome</keyword>
<evidence type="ECO:0000313" key="3">
    <source>
        <dbReference type="Proteomes" id="UP000199572"/>
    </source>
</evidence>
<dbReference type="Proteomes" id="UP000199572">
    <property type="component" value="Unassembled WGS sequence"/>
</dbReference>
<proteinExistence type="predicted"/>
<dbReference type="EMBL" id="FOGG01000004">
    <property type="protein sequence ID" value="SER13430.1"/>
    <property type="molecule type" value="Genomic_DNA"/>
</dbReference>